<dbReference type="EMBL" id="NBTY01000135">
    <property type="protein sequence ID" value="OTP70824.1"/>
    <property type="molecule type" value="Genomic_DNA"/>
</dbReference>
<dbReference type="Proteomes" id="UP000194546">
    <property type="component" value="Unassembled WGS sequence"/>
</dbReference>
<reference evidence="1 2" key="1">
    <citation type="submission" date="2017-03" db="EMBL/GenBank/DDBJ databases">
        <title>Genome analysis of strain PAMC 26510.</title>
        <authorList>
            <person name="Oh H.-M."/>
            <person name="Yang J.-A."/>
        </authorList>
    </citation>
    <scope>NUCLEOTIDE SEQUENCE [LARGE SCALE GENOMIC DNA]</scope>
    <source>
        <strain evidence="1 2">PAMC 26510</strain>
    </source>
</reference>
<name>A0A242MHN8_CABSO</name>
<evidence type="ECO:0000313" key="2">
    <source>
        <dbReference type="Proteomes" id="UP000194546"/>
    </source>
</evidence>
<protein>
    <submittedName>
        <fullName evidence="1">Uncharacterized protein</fullName>
    </submittedName>
</protein>
<sequence length="38" mass="4450">MRRCKEFIARLNRNPKEVSEEVKALVREGGCLFPESKE</sequence>
<gene>
    <name evidence="1" type="ORF">PAMC26510_24675</name>
</gene>
<dbReference type="AlphaFoldDB" id="A0A242MHN8"/>
<comment type="caution">
    <text evidence="1">The sequence shown here is derived from an EMBL/GenBank/DDBJ whole genome shotgun (WGS) entry which is preliminary data.</text>
</comment>
<evidence type="ECO:0000313" key="1">
    <source>
        <dbReference type="EMBL" id="OTP70824.1"/>
    </source>
</evidence>
<organism evidence="1 2">
    <name type="scientific">Caballeronia sordidicola</name>
    <name type="common">Burkholderia sordidicola</name>
    <dbReference type="NCBI Taxonomy" id="196367"/>
    <lineage>
        <taxon>Bacteria</taxon>
        <taxon>Pseudomonadati</taxon>
        <taxon>Pseudomonadota</taxon>
        <taxon>Betaproteobacteria</taxon>
        <taxon>Burkholderiales</taxon>
        <taxon>Burkholderiaceae</taxon>
        <taxon>Caballeronia</taxon>
    </lineage>
</organism>
<proteinExistence type="predicted"/>
<accession>A0A242MHN8</accession>